<organism evidence="8 9">
    <name type="scientific">Desulforamulus putei DSM 12395</name>
    <dbReference type="NCBI Taxonomy" id="1121429"/>
    <lineage>
        <taxon>Bacteria</taxon>
        <taxon>Bacillati</taxon>
        <taxon>Bacillota</taxon>
        <taxon>Clostridia</taxon>
        <taxon>Eubacteriales</taxon>
        <taxon>Peptococcaceae</taxon>
        <taxon>Desulforamulus</taxon>
    </lineage>
</organism>
<dbReference type="AlphaFoldDB" id="A0A1M5BKU7"/>
<comment type="subcellular location">
    <subcellularLocation>
        <location evidence="1">Membrane</location>
        <topology evidence="1">Multi-pass membrane protein</topology>
    </subcellularLocation>
</comment>
<keyword evidence="3" id="KW-0201">Cytochrome c-type biogenesis</keyword>
<evidence type="ECO:0000256" key="4">
    <source>
        <dbReference type="ARBA" id="ARBA00022989"/>
    </source>
</evidence>
<dbReference type="GO" id="GO:0016020">
    <property type="term" value="C:membrane"/>
    <property type="evidence" value="ECO:0007669"/>
    <property type="project" value="UniProtKB-SubCell"/>
</dbReference>
<dbReference type="STRING" id="1121429.SAMN02745133_02628"/>
<evidence type="ECO:0000256" key="3">
    <source>
        <dbReference type="ARBA" id="ARBA00022748"/>
    </source>
</evidence>
<evidence type="ECO:0000256" key="6">
    <source>
        <dbReference type="SAM" id="Phobius"/>
    </source>
</evidence>
<evidence type="ECO:0000256" key="5">
    <source>
        <dbReference type="ARBA" id="ARBA00023136"/>
    </source>
</evidence>
<name>A0A1M5BKU7_9FIRM</name>
<evidence type="ECO:0000256" key="2">
    <source>
        <dbReference type="ARBA" id="ARBA00022692"/>
    </source>
</evidence>
<dbReference type="EMBL" id="FQUY01000023">
    <property type="protein sequence ID" value="SHF43099.1"/>
    <property type="molecule type" value="Genomic_DNA"/>
</dbReference>
<accession>A0A1M5BKU7</accession>
<dbReference type="GO" id="GO:0017004">
    <property type="term" value="P:cytochrome complex assembly"/>
    <property type="evidence" value="ECO:0007669"/>
    <property type="project" value="UniProtKB-KW"/>
</dbReference>
<dbReference type="Proteomes" id="UP000184148">
    <property type="component" value="Unassembled WGS sequence"/>
</dbReference>
<keyword evidence="2 6" id="KW-0812">Transmembrane</keyword>
<keyword evidence="9" id="KW-1185">Reference proteome</keyword>
<proteinExistence type="predicted"/>
<reference evidence="9" key="1">
    <citation type="submission" date="2016-11" db="EMBL/GenBank/DDBJ databases">
        <authorList>
            <person name="Varghese N."/>
            <person name="Submissions S."/>
        </authorList>
    </citation>
    <scope>NUCLEOTIDE SEQUENCE [LARGE SCALE GENOMIC DNA]</scope>
    <source>
        <strain evidence="9">DSM 12395</strain>
    </source>
</reference>
<evidence type="ECO:0000313" key="8">
    <source>
        <dbReference type="EMBL" id="SHF43099.1"/>
    </source>
</evidence>
<keyword evidence="4 6" id="KW-1133">Transmembrane helix</keyword>
<dbReference type="Pfam" id="PF05140">
    <property type="entry name" value="ResB"/>
    <property type="match status" value="1"/>
</dbReference>
<evidence type="ECO:0000313" key="9">
    <source>
        <dbReference type="Proteomes" id="UP000184148"/>
    </source>
</evidence>
<dbReference type="InterPro" id="IPR007816">
    <property type="entry name" value="ResB-like_domain"/>
</dbReference>
<evidence type="ECO:0000259" key="7">
    <source>
        <dbReference type="Pfam" id="PF05140"/>
    </source>
</evidence>
<evidence type="ECO:0000256" key="1">
    <source>
        <dbReference type="ARBA" id="ARBA00004141"/>
    </source>
</evidence>
<gene>
    <name evidence="8" type="ORF">SAMN02745133_02628</name>
</gene>
<feature type="domain" description="ResB-like" evidence="7">
    <location>
        <begin position="63"/>
        <end position="111"/>
    </location>
</feature>
<feature type="transmembrane region" description="Helical" evidence="6">
    <location>
        <begin position="86"/>
        <end position="104"/>
    </location>
</feature>
<protein>
    <submittedName>
        <fullName evidence="8">ResB-like family protein</fullName>
    </submittedName>
</protein>
<keyword evidence="5 6" id="KW-0472">Membrane</keyword>
<sequence length="120" mass="13924">MSYALHEKRSFDFKVEEGERIFLGGPARLELEVHWPRYFVFSQGVPFTMGIAELGEPVRLLNKEVVFTNRIPYTGLQVKKDPGLPLIWAGFILFLIALPVRLYVRLDEIWLAEIGILHHF</sequence>